<evidence type="ECO:0000313" key="1">
    <source>
        <dbReference type="EMBL" id="SDL27828.1"/>
    </source>
</evidence>
<name>A0A1G9IRE3_9FLAO</name>
<dbReference type="STRING" id="192904.SAMN04488514_101249"/>
<dbReference type="EMBL" id="FNGV01000001">
    <property type="protein sequence ID" value="SDL27828.1"/>
    <property type="molecule type" value="Genomic_DNA"/>
</dbReference>
<accession>A0A1G9IRE3</accession>
<sequence>MKYKIIIEGGFTGISRKYEGDMTVSELKAKSLFSALHTDDKTRSNIADGQTYDISLDDNHKKYQAVFNEKNVPDEIRELIAQVKQ</sequence>
<protein>
    <submittedName>
        <fullName evidence="1">Uncharacterized protein</fullName>
    </submittedName>
</protein>
<gene>
    <name evidence="1" type="ORF">SAMN04488514_101249</name>
</gene>
<dbReference type="InterPro" id="IPR049457">
    <property type="entry name" value="Emfourin"/>
</dbReference>
<proteinExistence type="predicted"/>
<evidence type="ECO:0000313" key="2">
    <source>
        <dbReference type="Proteomes" id="UP000199440"/>
    </source>
</evidence>
<dbReference type="RefSeq" id="WP_089884476.1">
    <property type="nucleotide sequence ID" value="NZ_FNGV01000001.1"/>
</dbReference>
<dbReference type="Pfam" id="PF20242">
    <property type="entry name" value="Emfourin"/>
    <property type="match status" value="1"/>
</dbReference>
<organism evidence="1 2">
    <name type="scientific">Kriegella aquimaris</name>
    <dbReference type="NCBI Taxonomy" id="192904"/>
    <lineage>
        <taxon>Bacteria</taxon>
        <taxon>Pseudomonadati</taxon>
        <taxon>Bacteroidota</taxon>
        <taxon>Flavobacteriia</taxon>
        <taxon>Flavobacteriales</taxon>
        <taxon>Flavobacteriaceae</taxon>
        <taxon>Kriegella</taxon>
    </lineage>
</organism>
<keyword evidence="2" id="KW-1185">Reference proteome</keyword>
<dbReference type="OrthoDB" id="1448726at2"/>
<dbReference type="AlphaFoldDB" id="A0A1G9IRE3"/>
<reference evidence="1 2" key="1">
    <citation type="submission" date="2016-10" db="EMBL/GenBank/DDBJ databases">
        <authorList>
            <person name="de Groot N.N."/>
        </authorList>
    </citation>
    <scope>NUCLEOTIDE SEQUENCE [LARGE SCALE GENOMIC DNA]</scope>
    <source>
        <strain evidence="1 2">DSM 19886</strain>
    </source>
</reference>
<dbReference type="Proteomes" id="UP000199440">
    <property type="component" value="Unassembled WGS sequence"/>
</dbReference>